<feature type="domain" description="HTH marR-type" evidence="4">
    <location>
        <begin position="106"/>
        <end position="242"/>
    </location>
</feature>
<evidence type="ECO:0000256" key="2">
    <source>
        <dbReference type="ARBA" id="ARBA00023125"/>
    </source>
</evidence>
<dbReference type="PANTHER" id="PTHR33204:SF37">
    <property type="entry name" value="HTH-TYPE TRANSCRIPTIONAL REGULATOR YODB"/>
    <property type="match status" value="1"/>
</dbReference>
<name>A0ABP8U6H2_9ACTN</name>
<dbReference type="Gene3D" id="1.10.10.10">
    <property type="entry name" value="Winged helix-like DNA-binding domain superfamily/Winged helix DNA-binding domain"/>
    <property type="match status" value="2"/>
</dbReference>
<protein>
    <recommendedName>
        <fullName evidence="8">MarR family transcriptional regulator</fullName>
    </recommendedName>
</protein>
<dbReference type="InterPro" id="IPR036390">
    <property type="entry name" value="WH_DNA-bd_sf"/>
</dbReference>
<keyword evidence="7" id="KW-1185">Reference proteome</keyword>
<accession>A0ABP8U6H2</accession>
<evidence type="ECO:0000259" key="5">
    <source>
        <dbReference type="PROSITE" id="PS51118"/>
    </source>
</evidence>
<keyword evidence="2" id="KW-0238">DNA-binding</keyword>
<evidence type="ECO:0008006" key="8">
    <source>
        <dbReference type="Google" id="ProtNLM"/>
    </source>
</evidence>
<dbReference type="PROSITE" id="PS51118">
    <property type="entry name" value="HTH_HXLR"/>
    <property type="match status" value="1"/>
</dbReference>
<evidence type="ECO:0000313" key="6">
    <source>
        <dbReference type="EMBL" id="GAA4623537.1"/>
    </source>
</evidence>
<dbReference type="InterPro" id="IPR002577">
    <property type="entry name" value="HTH_HxlR"/>
</dbReference>
<organism evidence="6 7">
    <name type="scientific">Actinoallomurus vinaceus</name>
    <dbReference type="NCBI Taxonomy" id="1080074"/>
    <lineage>
        <taxon>Bacteria</taxon>
        <taxon>Bacillati</taxon>
        <taxon>Actinomycetota</taxon>
        <taxon>Actinomycetes</taxon>
        <taxon>Streptosporangiales</taxon>
        <taxon>Thermomonosporaceae</taxon>
        <taxon>Actinoallomurus</taxon>
    </lineage>
</organism>
<dbReference type="SMART" id="SM00347">
    <property type="entry name" value="HTH_MARR"/>
    <property type="match status" value="1"/>
</dbReference>
<evidence type="ECO:0000256" key="1">
    <source>
        <dbReference type="ARBA" id="ARBA00023015"/>
    </source>
</evidence>
<evidence type="ECO:0000256" key="3">
    <source>
        <dbReference type="ARBA" id="ARBA00023163"/>
    </source>
</evidence>
<dbReference type="InterPro" id="IPR000835">
    <property type="entry name" value="HTH_MarR-typ"/>
</dbReference>
<evidence type="ECO:0000259" key="4">
    <source>
        <dbReference type="PROSITE" id="PS50995"/>
    </source>
</evidence>
<proteinExistence type="predicted"/>
<dbReference type="InterPro" id="IPR036388">
    <property type="entry name" value="WH-like_DNA-bd_sf"/>
</dbReference>
<keyword evidence="3" id="KW-0804">Transcription</keyword>
<evidence type="ECO:0000313" key="7">
    <source>
        <dbReference type="Proteomes" id="UP001501442"/>
    </source>
</evidence>
<reference evidence="7" key="1">
    <citation type="journal article" date="2019" name="Int. J. Syst. Evol. Microbiol.">
        <title>The Global Catalogue of Microorganisms (GCM) 10K type strain sequencing project: providing services to taxonomists for standard genome sequencing and annotation.</title>
        <authorList>
            <consortium name="The Broad Institute Genomics Platform"/>
            <consortium name="The Broad Institute Genome Sequencing Center for Infectious Disease"/>
            <person name="Wu L."/>
            <person name="Ma J."/>
        </authorList>
    </citation>
    <scope>NUCLEOTIDE SEQUENCE [LARGE SCALE GENOMIC DNA]</scope>
    <source>
        <strain evidence="7">JCM 17939</strain>
    </source>
</reference>
<feature type="domain" description="HTH hxlR-type" evidence="5">
    <location>
        <begin position="1"/>
        <end position="91"/>
    </location>
</feature>
<dbReference type="Pfam" id="PF01638">
    <property type="entry name" value="HxlR"/>
    <property type="match status" value="1"/>
</dbReference>
<dbReference type="PROSITE" id="PS50995">
    <property type="entry name" value="HTH_MARR_2"/>
    <property type="match status" value="1"/>
</dbReference>
<keyword evidence="1" id="KW-0805">Transcription regulation</keyword>
<sequence length="255" mass="27823">MFVLLGKRWTGQIIDLLLQGPARFGLLAASLPGLSHRVLTERLTELQRAGLVAHASGPEGPIYALTPHGEGLRPAMEALAAWAETSASDGDAGDAPPAAAPCLDGQRGAWEAFSYAGERVRDALEQRVQHRAGMPPSYFELLVQLRLAPGQRLRMSELAAATRSKPSRITYAVTRLEQAGWVIRDSDPTDGRGSTATLTEQGLQAMNEARPEYTRTIHDHVLDPLAPHERNQLRMLCEKILASFDHTDGHDEARV</sequence>
<dbReference type="EMBL" id="BAABHK010000002">
    <property type="protein sequence ID" value="GAA4623537.1"/>
    <property type="molecule type" value="Genomic_DNA"/>
</dbReference>
<dbReference type="PANTHER" id="PTHR33204">
    <property type="entry name" value="TRANSCRIPTIONAL REGULATOR, MARR FAMILY"/>
    <property type="match status" value="1"/>
</dbReference>
<gene>
    <name evidence="6" type="ORF">GCM10023196_020100</name>
</gene>
<comment type="caution">
    <text evidence="6">The sequence shown here is derived from an EMBL/GenBank/DDBJ whole genome shotgun (WGS) entry which is preliminary data.</text>
</comment>
<dbReference type="SUPFAM" id="SSF46785">
    <property type="entry name" value="Winged helix' DNA-binding domain"/>
    <property type="match status" value="2"/>
</dbReference>
<dbReference type="Proteomes" id="UP001501442">
    <property type="component" value="Unassembled WGS sequence"/>
</dbReference>
<dbReference type="Pfam" id="PF12802">
    <property type="entry name" value="MarR_2"/>
    <property type="match status" value="1"/>
</dbReference>